<reference evidence="12" key="1">
    <citation type="submission" date="2021-02" db="EMBL/GenBank/DDBJ databases">
        <title>First Annotated Genome of the Yellow-green Alga Tribonema minus.</title>
        <authorList>
            <person name="Mahan K.M."/>
        </authorList>
    </citation>
    <scope>NUCLEOTIDE SEQUENCE</scope>
    <source>
        <strain evidence="12">UTEX B ZZ1240</strain>
    </source>
</reference>
<keyword evidence="6" id="KW-0999">Mitochondrion inner membrane</keyword>
<dbReference type="Pfam" id="PF10502">
    <property type="entry name" value="Peptidase_S26"/>
    <property type="match status" value="1"/>
</dbReference>
<dbReference type="AlphaFoldDB" id="A0A835YXJ5"/>
<keyword evidence="7" id="KW-0378">Hydrolase</keyword>
<dbReference type="Gene3D" id="2.10.109.10">
    <property type="entry name" value="Umud Fragment, subunit A"/>
    <property type="match status" value="1"/>
</dbReference>
<dbReference type="InterPro" id="IPR019533">
    <property type="entry name" value="Peptidase_S26"/>
</dbReference>
<dbReference type="GO" id="GO:0004252">
    <property type="term" value="F:serine-type endopeptidase activity"/>
    <property type="evidence" value="ECO:0007669"/>
    <property type="project" value="InterPro"/>
</dbReference>
<sequence length="76" mass="8322">MIVMKRIVGLPGDTVSYHCCLTTCRAPLVVPPGHLWLEGDNKAKSIDSRDYGPVPMALVTGRSVAVVWPPSRMQFV</sequence>
<comment type="subcellular location">
    <subcellularLocation>
        <location evidence="1">Mitochondrion inner membrane</location>
        <topology evidence="1">Single-pass membrane protein</topology>
    </subcellularLocation>
</comment>
<evidence type="ECO:0000313" key="13">
    <source>
        <dbReference type="Proteomes" id="UP000664859"/>
    </source>
</evidence>
<feature type="domain" description="Peptidase S26" evidence="11">
    <location>
        <begin position="24"/>
        <end position="68"/>
    </location>
</feature>
<keyword evidence="13" id="KW-1185">Reference proteome</keyword>
<dbReference type="GO" id="GO:0006627">
    <property type="term" value="P:protein processing involved in protein targeting to mitochondrion"/>
    <property type="evidence" value="ECO:0007669"/>
    <property type="project" value="InterPro"/>
</dbReference>
<keyword evidence="8" id="KW-1133">Transmembrane helix</keyword>
<dbReference type="InterPro" id="IPR019757">
    <property type="entry name" value="Pept_S26A_signal_pept_1_Lys-AS"/>
</dbReference>
<dbReference type="OrthoDB" id="308440at2759"/>
<keyword evidence="9" id="KW-0496">Mitochondrion</keyword>
<dbReference type="CDD" id="cd06530">
    <property type="entry name" value="S26_SPase_I"/>
    <property type="match status" value="1"/>
</dbReference>
<evidence type="ECO:0000256" key="10">
    <source>
        <dbReference type="ARBA" id="ARBA00023136"/>
    </source>
</evidence>
<evidence type="ECO:0000313" key="12">
    <source>
        <dbReference type="EMBL" id="KAG5183572.1"/>
    </source>
</evidence>
<organism evidence="12 13">
    <name type="scientific">Tribonema minus</name>
    <dbReference type="NCBI Taxonomy" id="303371"/>
    <lineage>
        <taxon>Eukaryota</taxon>
        <taxon>Sar</taxon>
        <taxon>Stramenopiles</taxon>
        <taxon>Ochrophyta</taxon>
        <taxon>PX clade</taxon>
        <taxon>Xanthophyceae</taxon>
        <taxon>Tribonematales</taxon>
        <taxon>Tribonemataceae</taxon>
        <taxon>Tribonema</taxon>
    </lineage>
</organism>
<evidence type="ECO:0000256" key="6">
    <source>
        <dbReference type="ARBA" id="ARBA00022792"/>
    </source>
</evidence>
<protein>
    <recommendedName>
        <fullName evidence="3">Mitochondrial inner membrane protease subunit 2</fullName>
    </recommendedName>
</protein>
<evidence type="ECO:0000256" key="9">
    <source>
        <dbReference type="ARBA" id="ARBA00023128"/>
    </source>
</evidence>
<dbReference type="Proteomes" id="UP000664859">
    <property type="component" value="Unassembled WGS sequence"/>
</dbReference>
<keyword evidence="5" id="KW-0812">Transmembrane</keyword>
<evidence type="ECO:0000256" key="5">
    <source>
        <dbReference type="ARBA" id="ARBA00022692"/>
    </source>
</evidence>
<keyword evidence="4 12" id="KW-0645">Protease</keyword>
<dbReference type="SUPFAM" id="SSF51306">
    <property type="entry name" value="LexA/Signal peptidase"/>
    <property type="match status" value="1"/>
</dbReference>
<dbReference type="GO" id="GO:0006465">
    <property type="term" value="P:signal peptide processing"/>
    <property type="evidence" value="ECO:0007669"/>
    <property type="project" value="InterPro"/>
</dbReference>
<dbReference type="EMBL" id="JAFCMP010000201">
    <property type="protein sequence ID" value="KAG5183572.1"/>
    <property type="molecule type" value="Genomic_DNA"/>
</dbReference>
<evidence type="ECO:0000256" key="2">
    <source>
        <dbReference type="ARBA" id="ARBA00007066"/>
    </source>
</evidence>
<dbReference type="InterPro" id="IPR036286">
    <property type="entry name" value="LexA/Signal_pep-like_sf"/>
</dbReference>
<proteinExistence type="inferred from homology"/>
<evidence type="ECO:0000256" key="7">
    <source>
        <dbReference type="ARBA" id="ARBA00022801"/>
    </source>
</evidence>
<dbReference type="PRINTS" id="PR00727">
    <property type="entry name" value="LEADERPTASE"/>
</dbReference>
<comment type="caution">
    <text evidence="12">The sequence shown here is derived from an EMBL/GenBank/DDBJ whole genome shotgun (WGS) entry which is preliminary data.</text>
</comment>
<evidence type="ECO:0000256" key="3">
    <source>
        <dbReference type="ARBA" id="ARBA00013650"/>
    </source>
</evidence>
<gene>
    <name evidence="12" type="ORF">JKP88DRAFT_163994</name>
</gene>
<evidence type="ECO:0000259" key="11">
    <source>
        <dbReference type="Pfam" id="PF10502"/>
    </source>
</evidence>
<comment type="similarity">
    <text evidence="2">Belongs to the peptidase S26 family. IMP2 subfamily.</text>
</comment>
<accession>A0A835YXJ5</accession>
<dbReference type="PANTHER" id="PTHR46041">
    <property type="entry name" value="MITOCHONDRIAL INNER MEMBRANE PROTEASE SUBUNIT 2"/>
    <property type="match status" value="1"/>
</dbReference>
<evidence type="ECO:0000256" key="4">
    <source>
        <dbReference type="ARBA" id="ARBA00022670"/>
    </source>
</evidence>
<evidence type="ECO:0000256" key="8">
    <source>
        <dbReference type="ARBA" id="ARBA00022989"/>
    </source>
</evidence>
<dbReference type="PROSITE" id="PS00760">
    <property type="entry name" value="SPASE_I_2"/>
    <property type="match status" value="1"/>
</dbReference>
<evidence type="ECO:0000256" key="1">
    <source>
        <dbReference type="ARBA" id="ARBA00004434"/>
    </source>
</evidence>
<keyword evidence="10" id="KW-0472">Membrane</keyword>
<name>A0A835YXJ5_9STRA</name>
<dbReference type="GO" id="GO:0042720">
    <property type="term" value="C:mitochondrial inner membrane peptidase complex"/>
    <property type="evidence" value="ECO:0007669"/>
    <property type="project" value="InterPro"/>
</dbReference>
<dbReference type="InterPro" id="IPR037730">
    <property type="entry name" value="IMP2"/>
</dbReference>
<dbReference type="InterPro" id="IPR000223">
    <property type="entry name" value="Pept_S26A_signal_pept_1"/>
</dbReference>
<dbReference type="PANTHER" id="PTHR46041:SF2">
    <property type="entry name" value="MITOCHONDRIAL INNER MEMBRANE PROTEASE SUBUNIT 2"/>
    <property type="match status" value="1"/>
</dbReference>